<dbReference type="STRING" id="22663.A0A2I0HQD0"/>
<dbReference type="PANTHER" id="PTHR45717">
    <property type="entry name" value="OS12G0527900 PROTEIN"/>
    <property type="match status" value="1"/>
</dbReference>
<evidence type="ECO:0000313" key="4">
    <source>
        <dbReference type="EMBL" id="PKI33917.1"/>
    </source>
</evidence>
<comment type="caution">
    <text evidence="4">The sequence shown here is derived from an EMBL/GenBank/DDBJ whole genome shotgun (WGS) entry which is preliminary data.</text>
</comment>
<gene>
    <name evidence="4" type="ORF">CRG98_045699</name>
</gene>
<dbReference type="AlphaFoldDB" id="A0A2I0HQD0"/>
<evidence type="ECO:0008006" key="6">
    <source>
        <dbReference type="Google" id="ProtNLM"/>
    </source>
</evidence>
<proteinExistence type="inferred from homology"/>
<comment type="similarity">
    <text evidence="1">Belongs to the PPR family. P subfamily.</text>
</comment>
<dbReference type="Pfam" id="PF13041">
    <property type="entry name" value="PPR_2"/>
    <property type="match status" value="1"/>
</dbReference>
<evidence type="ECO:0000256" key="1">
    <source>
        <dbReference type="ARBA" id="ARBA00007626"/>
    </source>
</evidence>
<dbReference type="Proteomes" id="UP000233551">
    <property type="component" value="Unassembled WGS sequence"/>
</dbReference>
<dbReference type="EMBL" id="PGOL01006240">
    <property type="protein sequence ID" value="PKI33917.1"/>
    <property type="molecule type" value="Genomic_DNA"/>
</dbReference>
<dbReference type="Gene3D" id="1.25.40.10">
    <property type="entry name" value="Tetratricopeptide repeat domain"/>
    <property type="match status" value="2"/>
</dbReference>
<dbReference type="PROSITE" id="PS51375">
    <property type="entry name" value="PPR"/>
    <property type="match status" value="3"/>
</dbReference>
<keyword evidence="5" id="KW-1185">Reference proteome</keyword>
<organism evidence="4 5">
    <name type="scientific">Punica granatum</name>
    <name type="common">Pomegranate</name>
    <dbReference type="NCBI Taxonomy" id="22663"/>
    <lineage>
        <taxon>Eukaryota</taxon>
        <taxon>Viridiplantae</taxon>
        <taxon>Streptophyta</taxon>
        <taxon>Embryophyta</taxon>
        <taxon>Tracheophyta</taxon>
        <taxon>Spermatophyta</taxon>
        <taxon>Magnoliopsida</taxon>
        <taxon>eudicotyledons</taxon>
        <taxon>Gunneridae</taxon>
        <taxon>Pentapetalae</taxon>
        <taxon>rosids</taxon>
        <taxon>malvids</taxon>
        <taxon>Myrtales</taxon>
        <taxon>Lythraceae</taxon>
        <taxon>Punica</taxon>
    </lineage>
</organism>
<dbReference type="GO" id="GO:0005739">
    <property type="term" value="C:mitochondrion"/>
    <property type="evidence" value="ECO:0007669"/>
    <property type="project" value="TreeGrafter"/>
</dbReference>
<keyword evidence="2" id="KW-0677">Repeat</keyword>
<name>A0A2I0HQD0_PUNGR</name>
<feature type="repeat" description="PPR" evidence="3">
    <location>
        <begin position="177"/>
        <end position="211"/>
    </location>
</feature>
<feature type="repeat" description="PPR" evidence="3">
    <location>
        <begin position="142"/>
        <end position="176"/>
    </location>
</feature>
<reference evidence="4 5" key="1">
    <citation type="submission" date="2017-11" db="EMBL/GenBank/DDBJ databases">
        <title>De-novo sequencing of pomegranate (Punica granatum L.) genome.</title>
        <authorList>
            <person name="Akparov Z."/>
            <person name="Amiraslanov A."/>
            <person name="Hajiyeva S."/>
            <person name="Abbasov M."/>
            <person name="Kaur K."/>
            <person name="Hamwieh A."/>
            <person name="Solovyev V."/>
            <person name="Salamov A."/>
            <person name="Braich B."/>
            <person name="Kosarev P."/>
            <person name="Mahmoud A."/>
            <person name="Hajiyev E."/>
            <person name="Babayeva S."/>
            <person name="Izzatullayeva V."/>
            <person name="Mammadov A."/>
            <person name="Mammadov A."/>
            <person name="Sharifova S."/>
            <person name="Ojaghi J."/>
            <person name="Eynullazada K."/>
            <person name="Bayramov B."/>
            <person name="Abdulazimova A."/>
            <person name="Shahmuradov I."/>
        </authorList>
    </citation>
    <scope>NUCLEOTIDE SEQUENCE [LARGE SCALE GENOMIC DNA]</scope>
    <source>
        <strain evidence="5">cv. AG2017</strain>
        <tissue evidence="4">Leaf</tissue>
    </source>
</reference>
<dbReference type="InterPro" id="IPR011990">
    <property type="entry name" value="TPR-like_helical_dom_sf"/>
</dbReference>
<evidence type="ECO:0000256" key="2">
    <source>
        <dbReference type="ARBA" id="ARBA00022737"/>
    </source>
</evidence>
<evidence type="ECO:0000313" key="5">
    <source>
        <dbReference type="Proteomes" id="UP000233551"/>
    </source>
</evidence>
<feature type="repeat" description="PPR" evidence="3">
    <location>
        <begin position="212"/>
        <end position="246"/>
    </location>
</feature>
<dbReference type="InterPro" id="IPR002885">
    <property type="entry name" value="PPR_rpt"/>
</dbReference>
<dbReference type="NCBIfam" id="TIGR00756">
    <property type="entry name" value="PPR"/>
    <property type="match status" value="3"/>
</dbReference>
<evidence type="ECO:0000256" key="3">
    <source>
        <dbReference type="PROSITE-ProRule" id="PRU00708"/>
    </source>
</evidence>
<sequence>MGTGRPVATKLLQLWQRGTAAKPAADSLSEMPRPLIKNLAAAGATGGSVWGTSNVRALEGKRVGKPEPVNIITDLWKEREYDDALQVSSSPKLKVTGRMENRNIPFSFQDHATHMRLVRISKVEGVAAAENYFHNLPASAKNKYAYGALLHCYCKGIMKDKALLLLKEMEGLGFVCSAWPYNRIMSMYMRIRKPEKILSLVEEMKRQNISLDLFTYNMWMQSYACLDDVEGAERVYHEMIEHNDASLHNWTIYSSLASIYVKAGLTEKAESALKKLESVMKPNEQEAYYHLITLYAGLRNLGEVHRVWASLKAAFRINTNFSYYIMLSTLRRLKDFKGLKTVFEEWRSSCLNYDDKLVMIALSAYLGQDRLEEAEALLTDASEKAKRPFFRGMELFMVYFLRKGQVNQCMEFLKAAVFMSKNGEWTPKGRTINVFLMHFKGRGDVDTANELFNLWKDVGGLKGIAYRLLLNTYAAAGKTDPEMRRMLEQDGIEMDDELEKLLGKLANLDCCSK</sequence>
<dbReference type="PANTHER" id="PTHR45717:SF8">
    <property type="entry name" value="OS01G0301000 PROTEIN"/>
    <property type="match status" value="1"/>
</dbReference>
<dbReference type="Pfam" id="PF01535">
    <property type="entry name" value="PPR"/>
    <property type="match status" value="2"/>
</dbReference>
<dbReference type="SUPFAM" id="SSF48452">
    <property type="entry name" value="TPR-like"/>
    <property type="match status" value="1"/>
</dbReference>
<protein>
    <recommendedName>
        <fullName evidence="6">Pentatricopeptide repeat-containing protein At1g02370, mitochondrial-like</fullName>
    </recommendedName>
</protein>
<accession>A0A2I0HQD0</accession>
<dbReference type="GO" id="GO:0003729">
    <property type="term" value="F:mRNA binding"/>
    <property type="evidence" value="ECO:0007669"/>
    <property type="project" value="UniProtKB-ARBA"/>
</dbReference>